<evidence type="ECO:0000313" key="2">
    <source>
        <dbReference type="EMBL" id="CCX12343.1"/>
    </source>
</evidence>
<organism evidence="2 3">
    <name type="scientific">Pyronema omphalodes (strain CBS 100304)</name>
    <name type="common">Pyronema confluens</name>
    <dbReference type="NCBI Taxonomy" id="1076935"/>
    <lineage>
        <taxon>Eukaryota</taxon>
        <taxon>Fungi</taxon>
        <taxon>Dikarya</taxon>
        <taxon>Ascomycota</taxon>
        <taxon>Pezizomycotina</taxon>
        <taxon>Pezizomycetes</taxon>
        <taxon>Pezizales</taxon>
        <taxon>Pyronemataceae</taxon>
        <taxon>Pyronema</taxon>
    </lineage>
</organism>
<dbReference type="EMBL" id="HF935699">
    <property type="protein sequence ID" value="CCX12343.1"/>
    <property type="molecule type" value="Genomic_DNA"/>
</dbReference>
<sequence length="24" mass="2616">MMPDDSAHTAESSESIVSLKRNIP</sequence>
<evidence type="ECO:0000313" key="3">
    <source>
        <dbReference type="Proteomes" id="UP000018144"/>
    </source>
</evidence>
<dbReference type="AlphaFoldDB" id="U4LD60"/>
<evidence type="ECO:0000256" key="1">
    <source>
        <dbReference type="SAM" id="MobiDB-lite"/>
    </source>
</evidence>
<gene>
    <name evidence="2" type="ORF">PCON_11937</name>
</gene>
<name>U4LD60_PYROM</name>
<protein>
    <submittedName>
        <fullName evidence="2">Uncharacterized protein</fullName>
    </submittedName>
</protein>
<keyword evidence="3" id="KW-1185">Reference proteome</keyword>
<dbReference type="Proteomes" id="UP000018144">
    <property type="component" value="Unassembled WGS sequence"/>
</dbReference>
<feature type="region of interest" description="Disordered" evidence="1">
    <location>
        <begin position="1"/>
        <end position="24"/>
    </location>
</feature>
<accession>U4LD60</accession>
<reference evidence="2 3" key="1">
    <citation type="journal article" date="2013" name="PLoS Genet.">
        <title>The genome and development-dependent transcriptomes of Pyronema confluens: a window into fungal evolution.</title>
        <authorList>
            <person name="Traeger S."/>
            <person name="Altegoer F."/>
            <person name="Freitag M."/>
            <person name="Gabaldon T."/>
            <person name="Kempken F."/>
            <person name="Kumar A."/>
            <person name="Marcet-Houben M."/>
            <person name="Poggeler S."/>
            <person name="Stajich J.E."/>
            <person name="Nowrousian M."/>
        </authorList>
    </citation>
    <scope>NUCLEOTIDE SEQUENCE [LARGE SCALE GENOMIC DNA]</scope>
    <source>
        <strain evidence="3">CBS 100304</strain>
        <tissue evidence="2">Vegetative mycelium</tissue>
    </source>
</reference>
<proteinExistence type="predicted"/>